<name>A0A8T4H9K6_9SPHI</name>
<feature type="signal peptide" evidence="5">
    <location>
        <begin position="1"/>
        <end position="22"/>
    </location>
</feature>
<feature type="region of interest" description="Disordered" evidence="4">
    <location>
        <begin position="31"/>
        <end position="59"/>
    </location>
</feature>
<dbReference type="InterPro" id="IPR051909">
    <property type="entry name" value="MFP_Cation_Efflux"/>
</dbReference>
<feature type="chain" id="PRO_5035833345" evidence="5">
    <location>
        <begin position="23"/>
        <end position="411"/>
    </location>
</feature>
<dbReference type="Proteomes" id="UP000679691">
    <property type="component" value="Unassembled WGS sequence"/>
</dbReference>
<reference evidence="6" key="1">
    <citation type="submission" date="2021-03" db="EMBL/GenBank/DDBJ databases">
        <authorList>
            <person name="Lu T."/>
            <person name="Wang Q."/>
            <person name="Han X."/>
        </authorList>
    </citation>
    <scope>NUCLEOTIDE SEQUENCE</scope>
    <source>
        <strain evidence="6">WQ 2009</strain>
    </source>
</reference>
<dbReference type="GO" id="GO:0030313">
    <property type="term" value="C:cell envelope"/>
    <property type="evidence" value="ECO:0007669"/>
    <property type="project" value="TreeGrafter"/>
</dbReference>
<accession>A0A8T4H9K6</accession>
<keyword evidence="3" id="KW-0175">Coiled coil</keyword>
<dbReference type="AlphaFoldDB" id="A0A8T4H9K6"/>
<keyword evidence="5" id="KW-0732">Signal</keyword>
<evidence type="ECO:0000256" key="4">
    <source>
        <dbReference type="SAM" id="MobiDB-lite"/>
    </source>
</evidence>
<sequence>MKINFKILTIIILSMASLTIYSCDGSAVSTSKQGESAGHGEGHGEGESEEHEHGESSHVDLTADQIKQIGLNFTTIKMQYLADAQTLTGALAVPNDHKAFLTALFGGVLKGLRVQPGDQVKQGQVIGTMSNPALFPLQQQLQTVQNQLQLTQLEVARQQELVNGNAAPLKRLQQVEMELANLQEQRKSLRQQLQEFGASQQYSSTVYLKAPIAGTVSKIFSQIGSNVDLNSPILEIVDNSELHLDLFIYEKDLANVKKGQQLTFSTVNNPEQQYQAEIILIGGAFEANSSAIAVHAKVLGVKTNLLEGMQVMASLNLGSKQVPAVPNESIVSYQGKDYIFIAKSNAIAKNSTEDAKLNEQEFERLEVAKGISKGGFTAITPVKELDPATKVVQKGAFFLIAKMTNAGEHSH</sequence>
<keyword evidence="2" id="KW-0813">Transport</keyword>
<dbReference type="Gene3D" id="2.40.420.20">
    <property type="match status" value="1"/>
</dbReference>
<evidence type="ECO:0000256" key="1">
    <source>
        <dbReference type="ARBA" id="ARBA00009477"/>
    </source>
</evidence>
<evidence type="ECO:0000256" key="5">
    <source>
        <dbReference type="SAM" id="SignalP"/>
    </source>
</evidence>
<dbReference type="GO" id="GO:0060003">
    <property type="term" value="P:copper ion export"/>
    <property type="evidence" value="ECO:0007669"/>
    <property type="project" value="TreeGrafter"/>
</dbReference>
<organism evidence="6 7">
    <name type="scientific">Rhinopithecimicrobium faecis</name>
    <dbReference type="NCBI Taxonomy" id="2820698"/>
    <lineage>
        <taxon>Bacteria</taxon>
        <taxon>Pseudomonadati</taxon>
        <taxon>Bacteroidota</taxon>
        <taxon>Sphingobacteriia</taxon>
        <taxon>Sphingobacteriales</taxon>
        <taxon>Sphingobacteriaceae</taxon>
        <taxon>Rhinopithecimicrobium</taxon>
    </lineage>
</organism>
<feature type="compositionally biased region" description="Basic and acidic residues" evidence="4">
    <location>
        <begin position="38"/>
        <end position="58"/>
    </location>
</feature>
<dbReference type="PANTHER" id="PTHR30097">
    <property type="entry name" value="CATION EFFLUX SYSTEM PROTEIN CUSB"/>
    <property type="match status" value="1"/>
</dbReference>
<gene>
    <name evidence="6" type="ORF">J5U18_05090</name>
</gene>
<dbReference type="GO" id="GO:0022857">
    <property type="term" value="F:transmembrane transporter activity"/>
    <property type="evidence" value="ECO:0007669"/>
    <property type="project" value="InterPro"/>
</dbReference>
<evidence type="ECO:0000313" key="7">
    <source>
        <dbReference type="Proteomes" id="UP000679691"/>
    </source>
</evidence>
<dbReference type="NCBIfam" id="TIGR01730">
    <property type="entry name" value="RND_mfp"/>
    <property type="match status" value="1"/>
</dbReference>
<dbReference type="SUPFAM" id="SSF111369">
    <property type="entry name" value="HlyD-like secretion proteins"/>
    <property type="match status" value="1"/>
</dbReference>
<evidence type="ECO:0000256" key="2">
    <source>
        <dbReference type="ARBA" id="ARBA00022448"/>
    </source>
</evidence>
<dbReference type="Gene3D" id="2.40.30.170">
    <property type="match status" value="1"/>
</dbReference>
<dbReference type="GO" id="GO:0016020">
    <property type="term" value="C:membrane"/>
    <property type="evidence" value="ECO:0007669"/>
    <property type="project" value="InterPro"/>
</dbReference>
<protein>
    <submittedName>
        <fullName evidence="6">Efflux RND transporter periplasmic adaptor subunit</fullName>
    </submittedName>
</protein>
<comment type="similarity">
    <text evidence="1">Belongs to the membrane fusion protein (MFP) (TC 8.A.1) family.</text>
</comment>
<feature type="coiled-coil region" evidence="3">
    <location>
        <begin position="141"/>
        <end position="199"/>
    </location>
</feature>
<dbReference type="GO" id="GO:0015679">
    <property type="term" value="P:plasma membrane copper ion transport"/>
    <property type="evidence" value="ECO:0007669"/>
    <property type="project" value="TreeGrafter"/>
</dbReference>
<dbReference type="PROSITE" id="PS51257">
    <property type="entry name" value="PROKAR_LIPOPROTEIN"/>
    <property type="match status" value="1"/>
</dbReference>
<keyword evidence="7" id="KW-1185">Reference proteome</keyword>
<evidence type="ECO:0000256" key="3">
    <source>
        <dbReference type="SAM" id="Coils"/>
    </source>
</evidence>
<evidence type="ECO:0000313" key="6">
    <source>
        <dbReference type="EMBL" id="MBP3942945.1"/>
    </source>
</evidence>
<comment type="caution">
    <text evidence="6">The sequence shown here is derived from an EMBL/GenBank/DDBJ whole genome shotgun (WGS) entry which is preliminary data.</text>
</comment>
<proteinExistence type="inferred from homology"/>
<dbReference type="InterPro" id="IPR006143">
    <property type="entry name" value="RND_pump_MFP"/>
</dbReference>
<dbReference type="PANTHER" id="PTHR30097:SF4">
    <property type="entry name" value="SLR6042 PROTEIN"/>
    <property type="match status" value="1"/>
</dbReference>
<dbReference type="EMBL" id="JAGKSB010000004">
    <property type="protein sequence ID" value="MBP3942945.1"/>
    <property type="molecule type" value="Genomic_DNA"/>
</dbReference>
<dbReference type="Gene3D" id="2.40.50.100">
    <property type="match status" value="1"/>
</dbReference>